<keyword evidence="2" id="KW-1003">Cell membrane</keyword>
<sequence length="308" mass="32466">MVVTAFVLRRLGFTFDEVTALDLGRWQPRWGLLSASAVVLAVGYAFSGWLWARMVREMGGRALPMTTAVRIYMVANLGRYVPGKVLQIAGLAWLSRREGVPPGTAMAAAVVGQGVALLGATSIGLVAFFGPDPRYRAIGWIGVGLTALFVAATSVPPTARLLERLWRGLAGRAGEESPPPVAKAGFGLRWTAWYALNWGVYAAAFWLFFMALEGPASFLGVGPAFAAAYLVGYLVLFAPAGAGVRESALVVFLLPVVSREAALALAVAARLWTTVVEVVPAGILALTHARRGGPDASLPDSSDSHSTA</sequence>
<comment type="caution">
    <text evidence="7">The sequence shown here is derived from an EMBL/GenBank/DDBJ whole genome shotgun (WGS) entry which is preliminary data.</text>
</comment>
<feature type="transmembrane region" description="Helical" evidence="6">
    <location>
        <begin position="106"/>
        <end position="130"/>
    </location>
</feature>
<feature type="transmembrane region" description="Helical" evidence="6">
    <location>
        <begin position="262"/>
        <end position="286"/>
    </location>
</feature>
<evidence type="ECO:0000256" key="4">
    <source>
        <dbReference type="ARBA" id="ARBA00022989"/>
    </source>
</evidence>
<evidence type="ECO:0000313" key="8">
    <source>
        <dbReference type="Proteomes" id="UP001484239"/>
    </source>
</evidence>
<organism evidence="7 8">
    <name type="scientific">Gaopeijia maritima</name>
    <dbReference type="NCBI Taxonomy" id="3119007"/>
    <lineage>
        <taxon>Bacteria</taxon>
        <taxon>Pseudomonadati</taxon>
        <taxon>Gemmatimonadota</taxon>
        <taxon>Longimicrobiia</taxon>
        <taxon>Gaopeijiales</taxon>
        <taxon>Gaopeijiaceae</taxon>
        <taxon>Gaopeijia</taxon>
    </lineage>
</organism>
<dbReference type="InterPro" id="IPR022791">
    <property type="entry name" value="L-PG_synthase/AglD"/>
</dbReference>
<dbReference type="Pfam" id="PF03706">
    <property type="entry name" value="LPG_synthase_TM"/>
    <property type="match status" value="1"/>
</dbReference>
<accession>A0ABU9E626</accession>
<dbReference type="EMBL" id="JBBHLI010000002">
    <property type="protein sequence ID" value="MEK9500171.1"/>
    <property type="molecule type" value="Genomic_DNA"/>
</dbReference>
<feature type="transmembrane region" description="Helical" evidence="6">
    <location>
        <begin position="192"/>
        <end position="212"/>
    </location>
</feature>
<name>A0ABU9E626_9BACT</name>
<evidence type="ECO:0000256" key="3">
    <source>
        <dbReference type="ARBA" id="ARBA00022692"/>
    </source>
</evidence>
<keyword evidence="8" id="KW-1185">Reference proteome</keyword>
<comment type="subcellular location">
    <subcellularLocation>
        <location evidence="1">Cell membrane</location>
        <topology evidence="1">Multi-pass membrane protein</topology>
    </subcellularLocation>
</comment>
<feature type="transmembrane region" description="Helical" evidence="6">
    <location>
        <begin position="30"/>
        <end position="52"/>
    </location>
</feature>
<proteinExistence type="predicted"/>
<reference evidence="7 8" key="1">
    <citation type="submission" date="2024-02" db="EMBL/GenBank/DDBJ databases">
        <title>A novel Gemmatimonadota bacterium.</title>
        <authorList>
            <person name="Du Z.-J."/>
            <person name="Ye Y.-Q."/>
        </authorList>
    </citation>
    <scope>NUCLEOTIDE SEQUENCE [LARGE SCALE GENOMIC DNA]</scope>
    <source>
        <strain evidence="7 8">DH-20</strain>
    </source>
</reference>
<evidence type="ECO:0000256" key="1">
    <source>
        <dbReference type="ARBA" id="ARBA00004651"/>
    </source>
</evidence>
<dbReference type="Proteomes" id="UP001484239">
    <property type="component" value="Unassembled WGS sequence"/>
</dbReference>
<keyword evidence="3 6" id="KW-0812">Transmembrane</keyword>
<keyword evidence="4 6" id="KW-1133">Transmembrane helix</keyword>
<keyword evidence="5 6" id="KW-0472">Membrane</keyword>
<feature type="transmembrane region" description="Helical" evidence="6">
    <location>
        <begin position="137"/>
        <end position="155"/>
    </location>
</feature>
<protein>
    <submittedName>
        <fullName evidence="7">Lysylphosphatidylglycerol synthase transmembrane domain-containing protein</fullName>
    </submittedName>
</protein>
<gene>
    <name evidence="7" type="ORF">WI372_04220</name>
</gene>
<feature type="transmembrane region" description="Helical" evidence="6">
    <location>
        <begin position="224"/>
        <end position="242"/>
    </location>
</feature>
<evidence type="ECO:0000313" key="7">
    <source>
        <dbReference type="EMBL" id="MEK9500171.1"/>
    </source>
</evidence>
<evidence type="ECO:0000256" key="5">
    <source>
        <dbReference type="ARBA" id="ARBA00023136"/>
    </source>
</evidence>
<evidence type="ECO:0000256" key="6">
    <source>
        <dbReference type="SAM" id="Phobius"/>
    </source>
</evidence>
<evidence type="ECO:0000256" key="2">
    <source>
        <dbReference type="ARBA" id="ARBA00022475"/>
    </source>
</evidence>